<dbReference type="PATRIC" id="fig|1173020.3.peg.6849"/>
<feature type="transmembrane region" description="Helical" evidence="1">
    <location>
        <begin position="20"/>
        <end position="39"/>
    </location>
</feature>
<feature type="transmembrane region" description="Helical" evidence="1">
    <location>
        <begin position="45"/>
        <end position="63"/>
    </location>
</feature>
<name>K9UNZ1_CHAP6</name>
<feature type="transmembrane region" description="Helical" evidence="1">
    <location>
        <begin position="134"/>
        <end position="153"/>
    </location>
</feature>
<dbReference type="RefSeq" id="WP_015162872.1">
    <property type="nucleotide sequence ID" value="NC_019697.1"/>
</dbReference>
<evidence type="ECO:0000313" key="3">
    <source>
        <dbReference type="Proteomes" id="UP000010366"/>
    </source>
</evidence>
<keyword evidence="1" id="KW-0812">Transmembrane</keyword>
<feature type="transmembrane region" description="Helical" evidence="1">
    <location>
        <begin position="244"/>
        <end position="262"/>
    </location>
</feature>
<evidence type="ECO:0008006" key="4">
    <source>
        <dbReference type="Google" id="ProtNLM"/>
    </source>
</evidence>
<feature type="transmembrane region" description="Helical" evidence="1">
    <location>
        <begin position="199"/>
        <end position="215"/>
    </location>
</feature>
<dbReference type="HOGENOM" id="CLU_612293_0_0_3"/>
<proteinExistence type="predicted"/>
<evidence type="ECO:0000256" key="1">
    <source>
        <dbReference type="SAM" id="Phobius"/>
    </source>
</evidence>
<dbReference type="OrthoDB" id="528851at2"/>
<reference evidence="2 3" key="1">
    <citation type="submission" date="2012-05" db="EMBL/GenBank/DDBJ databases">
        <title>Finished chromosome of genome of Chamaesiphon sp. PCC 6605.</title>
        <authorList>
            <consortium name="US DOE Joint Genome Institute"/>
            <person name="Gugger M."/>
            <person name="Coursin T."/>
            <person name="Rippka R."/>
            <person name="Tandeau De Marsac N."/>
            <person name="Huntemann M."/>
            <person name="Wei C.-L."/>
            <person name="Han J."/>
            <person name="Detter J.C."/>
            <person name="Han C."/>
            <person name="Tapia R."/>
            <person name="Chen A."/>
            <person name="Kyrpides N."/>
            <person name="Mavromatis K."/>
            <person name="Markowitz V."/>
            <person name="Szeto E."/>
            <person name="Ivanova N."/>
            <person name="Pagani I."/>
            <person name="Pati A."/>
            <person name="Goodwin L."/>
            <person name="Nordberg H.P."/>
            <person name="Cantor M.N."/>
            <person name="Hua S.X."/>
            <person name="Woyke T."/>
            <person name="Kerfeld C.A."/>
        </authorList>
    </citation>
    <scope>NUCLEOTIDE SEQUENCE [LARGE SCALE GENOMIC DNA]</scope>
    <source>
        <strain evidence="3">ATCC 27169 / PCC 6605</strain>
    </source>
</reference>
<protein>
    <recommendedName>
        <fullName evidence="4">Lipid A core-O-antigen ligase-like enyme</fullName>
    </recommendedName>
</protein>
<dbReference type="KEGG" id="cmp:Cha6605_5951"/>
<keyword evidence="3" id="KW-1185">Reference proteome</keyword>
<evidence type="ECO:0000313" key="2">
    <source>
        <dbReference type="EMBL" id="AFY96797.1"/>
    </source>
</evidence>
<keyword evidence="1" id="KW-0472">Membrane</keyword>
<dbReference type="Proteomes" id="UP000010366">
    <property type="component" value="Chromosome"/>
</dbReference>
<feature type="transmembrane region" description="Helical" evidence="1">
    <location>
        <begin position="364"/>
        <end position="387"/>
    </location>
</feature>
<feature type="transmembrane region" description="Helical" evidence="1">
    <location>
        <begin position="173"/>
        <end position="192"/>
    </location>
</feature>
<feature type="transmembrane region" description="Helical" evidence="1">
    <location>
        <begin position="105"/>
        <end position="122"/>
    </location>
</feature>
<feature type="transmembrane region" description="Helical" evidence="1">
    <location>
        <begin position="75"/>
        <end position="93"/>
    </location>
</feature>
<sequence>MNTGLKLAPKSKGYVTNLKLTLFGLGTALFSRVFTIFKIPSTINFLHFFAVPLACASVLFNSRSKDRQQIAISKSLLLGLFLLLIVLFASALLNHAGIINTVLDYLLLTEPFILILTIVSMPMTSHSYQNFRNWILQACLINTIFAYIQKYVFHMEKLFGKEDNIKGIFIGQGAGHVIGGSVAMTFGIYYCVNAKEKPLWFRIAVLLACLNQVIISDTKQVLLSFIVGYIILYFVTFKDLTKAILYFIIGVLFFSVFYWAIYNFEFLAAYKTWIRPEIYGPEGEATQLKFATFRIVPQYFHSPLNWWLGLGPGHTVGRLGGWMIPSYWNLFQPLGATIHPASVSVWTAVANSWLGDQSSMFSPLFGWAGIWGDLGLLGLGTYFYLAILVWRYVCVTDTAKYLMLTIFVFGTIFSQLEEPGYTLVVASLIGLDWQKSRLETPKSLQT</sequence>
<dbReference type="EMBL" id="CP003600">
    <property type="protein sequence ID" value="AFY96797.1"/>
    <property type="molecule type" value="Genomic_DNA"/>
</dbReference>
<dbReference type="eggNOG" id="ENOG502Z8IJ">
    <property type="taxonomic scope" value="Bacteria"/>
</dbReference>
<accession>K9UNZ1</accession>
<organism evidence="2 3">
    <name type="scientific">Chamaesiphon minutus (strain ATCC 27169 / PCC 6605)</name>
    <dbReference type="NCBI Taxonomy" id="1173020"/>
    <lineage>
        <taxon>Bacteria</taxon>
        <taxon>Bacillati</taxon>
        <taxon>Cyanobacteriota</taxon>
        <taxon>Cyanophyceae</taxon>
        <taxon>Gomontiellales</taxon>
        <taxon>Chamaesiphonaceae</taxon>
        <taxon>Chamaesiphon</taxon>
    </lineage>
</organism>
<dbReference type="AlphaFoldDB" id="K9UNZ1"/>
<feature type="transmembrane region" description="Helical" evidence="1">
    <location>
        <begin position="221"/>
        <end position="237"/>
    </location>
</feature>
<keyword evidence="1" id="KW-1133">Transmembrane helix</keyword>
<gene>
    <name evidence="2" type="ORF">Cha6605_5951</name>
</gene>